<name>A0A0E9X6W8_ANGAN</name>
<accession>A0A0E9X6W8</accession>
<protein>
    <submittedName>
        <fullName evidence="1">Uncharacterized protein</fullName>
    </submittedName>
</protein>
<evidence type="ECO:0000313" key="1">
    <source>
        <dbReference type="EMBL" id="JAH98211.1"/>
    </source>
</evidence>
<sequence>MSSAFSDDILRLLRQYFMCSSQTYSTTCNCQIELHFYLSNHCDFIISELRYNHDDLCFGNIGGNKWSFL</sequence>
<reference evidence="1" key="1">
    <citation type="submission" date="2014-11" db="EMBL/GenBank/DDBJ databases">
        <authorList>
            <person name="Amaro Gonzalez C."/>
        </authorList>
    </citation>
    <scope>NUCLEOTIDE SEQUENCE</scope>
</reference>
<organism evidence="1">
    <name type="scientific">Anguilla anguilla</name>
    <name type="common">European freshwater eel</name>
    <name type="synonym">Muraena anguilla</name>
    <dbReference type="NCBI Taxonomy" id="7936"/>
    <lineage>
        <taxon>Eukaryota</taxon>
        <taxon>Metazoa</taxon>
        <taxon>Chordata</taxon>
        <taxon>Craniata</taxon>
        <taxon>Vertebrata</taxon>
        <taxon>Euteleostomi</taxon>
        <taxon>Actinopterygii</taxon>
        <taxon>Neopterygii</taxon>
        <taxon>Teleostei</taxon>
        <taxon>Anguilliformes</taxon>
        <taxon>Anguillidae</taxon>
        <taxon>Anguilla</taxon>
    </lineage>
</organism>
<reference evidence="1" key="2">
    <citation type="journal article" date="2015" name="Fish Shellfish Immunol.">
        <title>Early steps in the European eel (Anguilla anguilla)-Vibrio vulnificus interaction in the gills: Role of the RtxA13 toxin.</title>
        <authorList>
            <person name="Callol A."/>
            <person name="Pajuelo D."/>
            <person name="Ebbesson L."/>
            <person name="Teles M."/>
            <person name="MacKenzie S."/>
            <person name="Amaro C."/>
        </authorList>
    </citation>
    <scope>NUCLEOTIDE SEQUENCE</scope>
</reference>
<proteinExistence type="predicted"/>
<dbReference type="EMBL" id="GBXM01010366">
    <property type="protein sequence ID" value="JAH98211.1"/>
    <property type="molecule type" value="Transcribed_RNA"/>
</dbReference>
<dbReference type="AlphaFoldDB" id="A0A0E9X6W8"/>